<protein>
    <recommendedName>
        <fullName evidence="5">5-formyltetrahydrofolate cyclo-ligase</fullName>
        <ecNumber evidence="5">6.3.3.2</ecNumber>
    </recommendedName>
</protein>
<dbReference type="InterPro" id="IPR037171">
    <property type="entry name" value="NagB/RpiA_transferase-like"/>
</dbReference>
<dbReference type="PANTHER" id="PTHR23407">
    <property type="entry name" value="ATPASE INHIBITOR/5-FORMYLTETRAHYDROFOLATE CYCLO-LIGASE"/>
    <property type="match status" value="1"/>
</dbReference>
<dbReference type="GO" id="GO:0035999">
    <property type="term" value="P:tetrahydrofolate interconversion"/>
    <property type="evidence" value="ECO:0007669"/>
    <property type="project" value="TreeGrafter"/>
</dbReference>
<feature type="binding site" evidence="4">
    <location>
        <begin position="127"/>
        <end position="135"/>
    </location>
    <ligand>
        <name>ATP</name>
        <dbReference type="ChEBI" id="CHEBI:30616"/>
    </ligand>
</feature>
<name>A0A8J7FAY2_9CYAN</name>
<dbReference type="Proteomes" id="UP000620559">
    <property type="component" value="Unassembled WGS sequence"/>
</dbReference>
<dbReference type="GO" id="GO:0046872">
    <property type="term" value="F:metal ion binding"/>
    <property type="evidence" value="ECO:0007669"/>
    <property type="project" value="UniProtKB-KW"/>
</dbReference>
<comment type="catalytic activity">
    <reaction evidence="5">
        <text>(6S)-5-formyl-5,6,7,8-tetrahydrofolate + ATP = (6R)-5,10-methenyltetrahydrofolate + ADP + phosphate</text>
        <dbReference type="Rhea" id="RHEA:10488"/>
        <dbReference type="ChEBI" id="CHEBI:30616"/>
        <dbReference type="ChEBI" id="CHEBI:43474"/>
        <dbReference type="ChEBI" id="CHEBI:57455"/>
        <dbReference type="ChEBI" id="CHEBI:57457"/>
        <dbReference type="ChEBI" id="CHEBI:456216"/>
        <dbReference type="EC" id="6.3.3.2"/>
    </reaction>
</comment>
<evidence type="ECO:0000256" key="2">
    <source>
        <dbReference type="ARBA" id="ARBA00022741"/>
    </source>
</evidence>
<dbReference type="RefSeq" id="WP_193918996.1">
    <property type="nucleotide sequence ID" value="NZ_JADEWL010000018.1"/>
</dbReference>
<keyword evidence="3 4" id="KW-0067">ATP-binding</keyword>
<dbReference type="GO" id="GO:0030272">
    <property type="term" value="F:5-formyltetrahydrofolate cyclo-ligase activity"/>
    <property type="evidence" value="ECO:0007669"/>
    <property type="project" value="UniProtKB-EC"/>
</dbReference>
<comment type="similarity">
    <text evidence="1 5">Belongs to the 5-formyltetrahydrofolate cyclo-ligase family.</text>
</comment>
<evidence type="ECO:0000256" key="3">
    <source>
        <dbReference type="ARBA" id="ARBA00022840"/>
    </source>
</evidence>
<proteinExistence type="inferred from homology"/>
<keyword evidence="2 4" id="KW-0547">Nucleotide-binding</keyword>
<evidence type="ECO:0000313" key="6">
    <source>
        <dbReference type="EMBL" id="MBE9212768.1"/>
    </source>
</evidence>
<feature type="binding site" evidence="4">
    <location>
        <position position="54"/>
    </location>
    <ligand>
        <name>substrate</name>
    </ligand>
</feature>
<dbReference type="InterPro" id="IPR002698">
    <property type="entry name" value="FTHF_cligase"/>
</dbReference>
<dbReference type="Gene3D" id="3.40.50.10420">
    <property type="entry name" value="NagB/RpiA/CoA transferase-like"/>
    <property type="match status" value="1"/>
</dbReference>
<evidence type="ECO:0000256" key="1">
    <source>
        <dbReference type="ARBA" id="ARBA00010638"/>
    </source>
</evidence>
<dbReference type="GO" id="GO:0005524">
    <property type="term" value="F:ATP binding"/>
    <property type="evidence" value="ECO:0007669"/>
    <property type="project" value="UniProtKB-KW"/>
</dbReference>
<evidence type="ECO:0000313" key="7">
    <source>
        <dbReference type="Proteomes" id="UP000620559"/>
    </source>
</evidence>
<sequence>MEKAELRRNLIKKRQSVSETEWRQKSQAICTNLSNLQLFQQAKTILAYFSFRQEPDLNYLFSDNTKIWGFPRCIEKSLSWHIWKPQNHLITGKYGIREPHPDAAIINCDRVDLILVPCVACDYQGYRLGYGGGYYDRLLSSPGWELIPTIGIVFDFACLPEIPIEVWDKKLYGICTENTLIQ</sequence>
<dbReference type="GO" id="GO:0009396">
    <property type="term" value="P:folic acid-containing compound biosynthetic process"/>
    <property type="evidence" value="ECO:0007669"/>
    <property type="project" value="TreeGrafter"/>
</dbReference>
<dbReference type="AlphaFoldDB" id="A0A8J7FAY2"/>
<keyword evidence="7" id="KW-1185">Reference proteome</keyword>
<keyword evidence="6" id="KW-0436">Ligase</keyword>
<comment type="cofactor">
    <cofactor evidence="5">
        <name>Mg(2+)</name>
        <dbReference type="ChEBI" id="CHEBI:18420"/>
    </cofactor>
</comment>
<gene>
    <name evidence="6" type="ORF">IQ247_08690</name>
</gene>
<keyword evidence="5" id="KW-0460">Magnesium</keyword>
<keyword evidence="5" id="KW-0479">Metal-binding</keyword>
<dbReference type="SUPFAM" id="SSF100950">
    <property type="entry name" value="NagB/RpiA/CoA transferase-like"/>
    <property type="match status" value="1"/>
</dbReference>
<organism evidence="6 7">
    <name type="scientific">Plectonema cf. radiosum LEGE 06105</name>
    <dbReference type="NCBI Taxonomy" id="945769"/>
    <lineage>
        <taxon>Bacteria</taxon>
        <taxon>Bacillati</taxon>
        <taxon>Cyanobacteriota</taxon>
        <taxon>Cyanophyceae</taxon>
        <taxon>Oscillatoriophycideae</taxon>
        <taxon>Oscillatoriales</taxon>
        <taxon>Microcoleaceae</taxon>
        <taxon>Plectonema</taxon>
    </lineage>
</organism>
<accession>A0A8J7FAY2</accession>
<dbReference type="NCBIfam" id="TIGR02727">
    <property type="entry name" value="MTHFS_bact"/>
    <property type="match status" value="1"/>
</dbReference>
<reference evidence="6" key="1">
    <citation type="submission" date="2020-10" db="EMBL/GenBank/DDBJ databases">
        <authorList>
            <person name="Castelo-Branco R."/>
            <person name="Eusebio N."/>
            <person name="Adriana R."/>
            <person name="Vieira A."/>
            <person name="Brugerolle De Fraissinette N."/>
            <person name="Rezende De Castro R."/>
            <person name="Schneider M.P."/>
            <person name="Vasconcelos V."/>
            <person name="Leao P.N."/>
        </authorList>
    </citation>
    <scope>NUCLEOTIDE SEQUENCE</scope>
    <source>
        <strain evidence="6">LEGE 06105</strain>
    </source>
</reference>
<dbReference type="PIRSF" id="PIRSF006806">
    <property type="entry name" value="FTHF_cligase"/>
    <property type="match status" value="1"/>
</dbReference>
<dbReference type="EMBL" id="JADEWL010000018">
    <property type="protein sequence ID" value="MBE9212768.1"/>
    <property type="molecule type" value="Genomic_DNA"/>
</dbReference>
<evidence type="ECO:0000256" key="5">
    <source>
        <dbReference type="RuleBase" id="RU361279"/>
    </source>
</evidence>
<dbReference type="InterPro" id="IPR024185">
    <property type="entry name" value="FTHF_cligase-like_sf"/>
</dbReference>
<comment type="caution">
    <text evidence="6">The sequence shown here is derived from an EMBL/GenBank/DDBJ whole genome shotgun (WGS) entry which is preliminary data.</text>
</comment>
<evidence type="ECO:0000256" key="4">
    <source>
        <dbReference type="PIRSR" id="PIRSR006806-1"/>
    </source>
</evidence>
<dbReference type="PANTHER" id="PTHR23407:SF1">
    <property type="entry name" value="5-FORMYLTETRAHYDROFOLATE CYCLO-LIGASE"/>
    <property type="match status" value="1"/>
</dbReference>
<dbReference type="EC" id="6.3.3.2" evidence="5"/>
<feature type="binding site" evidence="4">
    <location>
        <begin position="3"/>
        <end position="7"/>
    </location>
    <ligand>
        <name>ATP</name>
        <dbReference type="ChEBI" id="CHEBI:30616"/>
    </ligand>
</feature>
<dbReference type="Pfam" id="PF01812">
    <property type="entry name" value="5-FTHF_cyc-lig"/>
    <property type="match status" value="1"/>
</dbReference>